<comment type="caution">
    <text evidence="2">The sequence shown here is derived from an EMBL/GenBank/DDBJ whole genome shotgun (WGS) entry which is preliminary data.</text>
</comment>
<dbReference type="EMBL" id="JAAAJA010001481">
    <property type="protein sequence ID" value="KAG0247296.1"/>
    <property type="molecule type" value="Genomic_DNA"/>
</dbReference>
<evidence type="ECO:0000313" key="3">
    <source>
        <dbReference type="Proteomes" id="UP000726737"/>
    </source>
</evidence>
<organism evidence="2 3">
    <name type="scientific">Mortierella polycephala</name>
    <dbReference type="NCBI Taxonomy" id="41804"/>
    <lineage>
        <taxon>Eukaryota</taxon>
        <taxon>Fungi</taxon>
        <taxon>Fungi incertae sedis</taxon>
        <taxon>Mucoromycota</taxon>
        <taxon>Mortierellomycotina</taxon>
        <taxon>Mortierellomycetes</taxon>
        <taxon>Mortierellales</taxon>
        <taxon>Mortierellaceae</taxon>
        <taxon>Mortierella</taxon>
    </lineage>
</organism>
<dbReference type="Proteomes" id="UP000726737">
    <property type="component" value="Unassembled WGS sequence"/>
</dbReference>
<feature type="region of interest" description="Disordered" evidence="1">
    <location>
        <begin position="45"/>
        <end position="70"/>
    </location>
</feature>
<evidence type="ECO:0000256" key="1">
    <source>
        <dbReference type="SAM" id="MobiDB-lite"/>
    </source>
</evidence>
<accession>A0A9P6PKA3</accession>
<name>A0A9P6PKA3_9FUNG</name>
<evidence type="ECO:0000313" key="2">
    <source>
        <dbReference type="EMBL" id="KAG0247296.1"/>
    </source>
</evidence>
<reference evidence="2" key="1">
    <citation type="journal article" date="2020" name="Fungal Divers.">
        <title>Resolving the Mortierellaceae phylogeny through synthesis of multi-gene phylogenetics and phylogenomics.</title>
        <authorList>
            <person name="Vandepol N."/>
            <person name="Liber J."/>
            <person name="Desiro A."/>
            <person name="Na H."/>
            <person name="Kennedy M."/>
            <person name="Barry K."/>
            <person name="Grigoriev I.V."/>
            <person name="Miller A.N."/>
            <person name="O'Donnell K."/>
            <person name="Stajich J.E."/>
            <person name="Bonito G."/>
        </authorList>
    </citation>
    <scope>NUCLEOTIDE SEQUENCE</scope>
    <source>
        <strain evidence="2">KOD948</strain>
    </source>
</reference>
<gene>
    <name evidence="2" type="ORF">BG011_001729</name>
</gene>
<keyword evidence="3" id="KW-1185">Reference proteome</keyword>
<proteinExistence type="predicted"/>
<dbReference type="AlphaFoldDB" id="A0A9P6PKA3"/>
<protein>
    <submittedName>
        <fullName evidence="2">Uncharacterized protein</fullName>
    </submittedName>
</protein>
<sequence length="70" mass="8101">MMTRKAMFRIHFLQLGRKEVGLPGPSDMKEFKSVVNHHKESLNVQGVQSGQRRSADCVLRYPDESLDERE</sequence>
<feature type="non-terminal residue" evidence="2">
    <location>
        <position position="70"/>
    </location>
</feature>